<feature type="transmembrane region" description="Helical" evidence="6">
    <location>
        <begin position="381"/>
        <end position="400"/>
    </location>
</feature>
<dbReference type="GO" id="GO:0016020">
    <property type="term" value="C:membrane"/>
    <property type="evidence" value="ECO:0007669"/>
    <property type="project" value="UniProtKB-SubCell"/>
</dbReference>
<dbReference type="EMBL" id="CP032627">
    <property type="protein sequence ID" value="AYG00133.1"/>
    <property type="molecule type" value="Genomic_DNA"/>
</dbReference>
<keyword evidence="8" id="KW-1185">Reference proteome</keyword>
<sequence length="468" mass="49192">MGFTKRASFSTYYQKDKKLEQVLGVRDFLALGVGTIISTSIFTLPGIVAAEYAGPAVVFSFLLAAIVAGLVAFAYAEMSTVMPFAGSAYSWISVLFGEGFGWIAGWALLAEYFIAVAFVGSGFSATFQNLLGQLNFHMPAALASPFGTKGGIVDLISLLVIAVSSFVVWRGASDAGRVGQILVVLKVAAILVFIFVGLTVIKAHNYVPFIPAHNPKTGFGGVSGILSGVSMIFLAYIGFDSIAANSAEAKNPKRTMPIGILGSLLIAVVLFSAVTLVLVGMHPYSSYAGNAAPVSWALEKAGFGTLSVVVSVVADAGMFVALLGMVLAGSRLLYAFGRDGMLPAKVGNLDKRGLPSNGLLVLTVVAIVIGAFFPFAFLAQLISAGTLVAFIFVSLGMFALRPREGKDLPDASYKMPFYPILPALGAIGSVIVFEMLDPAAKLGAFIWFILGIIVYTLYGSKHGKIKKQ</sequence>
<keyword evidence="4 6" id="KW-1133">Transmembrane helix</keyword>
<keyword evidence="2" id="KW-0813">Transport</keyword>
<evidence type="ECO:0000256" key="5">
    <source>
        <dbReference type="ARBA" id="ARBA00023136"/>
    </source>
</evidence>
<feature type="transmembrane region" description="Helical" evidence="6">
    <location>
        <begin position="260"/>
        <end position="281"/>
    </location>
</feature>
<comment type="subcellular location">
    <subcellularLocation>
        <location evidence="1">Membrane</location>
        <topology evidence="1">Multi-pass membrane protein</topology>
    </subcellularLocation>
</comment>
<dbReference type="AlphaFoldDB" id="A0A387B8W0"/>
<organism evidence="7 8">
    <name type="scientific">Lactococcus allomyrinae</name>
    <dbReference type="NCBI Taxonomy" id="2419773"/>
    <lineage>
        <taxon>Bacteria</taxon>
        <taxon>Bacillati</taxon>
        <taxon>Bacillota</taxon>
        <taxon>Bacilli</taxon>
        <taxon>Lactobacillales</taxon>
        <taxon>Streptococcaceae</taxon>
        <taxon>Lactococcus</taxon>
    </lineage>
</organism>
<evidence type="ECO:0000256" key="1">
    <source>
        <dbReference type="ARBA" id="ARBA00004141"/>
    </source>
</evidence>
<dbReference type="KEGG" id="lact:D7I46_02950"/>
<accession>A0A387B8W0</accession>
<evidence type="ECO:0000256" key="2">
    <source>
        <dbReference type="ARBA" id="ARBA00022448"/>
    </source>
</evidence>
<name>A0A387B8W0_9LACT</name>
<dbReference type="Gene3D" id="1.20.1740.10">
    <property type="entry name" value="Amino acid/polyamine transporter I"/>
    <property type="match status" value="1"/>
</dbReference>
<evidence type="ECO:0000313" key="8">
    <source>
        <dbReference type="Proteomes" id="UP000269374"/>
    </source>
</evidence>
<dbReference type="PANTHER" id="PTHR43243">
    <property type="entry name" value="INNER MEMBRANE TRANSPORTER YGJI-RELATED"/>
    <property type="match status" value="1"/>
</dbReference>
<feature type="transmembrane region" description="Helical" evidence="6">
    <location>
        <begin position="112"/>
        <end position="131"/>
    </location>
</feature>
<keyword evidence="5 6" id="KW-0472">Membrane</keyword>
<dbReference type="InterPro" id="IPR002293">
    <property type="entry name" value="AA/rel_permease1"/>
</dbReference>
<dbReference type="Pfam" id="PF13520">
    <property type="entry name" value="AA_permease_2"/>
    <property type="match status" value="1"/>
</dbReference>
<feature type="transmembrane region" description="Helical" evidence="6">
    <location>
        <begin position="88"/>
        <end position="105"/>
    </location>
</feature>
<feature type="transmembrane region" description="Helical" evidence="6">
    <location>
        <begin position="412"/>
        <end position="433"/>
    </location>
</feature>
<evidence type="ECO:0000256" key="4">
    <source>
        <dbReference type="ARBA" id="ARBA00022989"/>
    </source>
</evidence>
<feature type="transmembrane region" description="Helical" evidence="6">
    <location>
        <begin position="181"/>
        <end position="201"/>
    </location>
</feature>
<feature type="transmembrane region" description="Helical" evidence="6">
    <location>
        <begin position="56"/>
        <end position="76"/>
    </location>
</feature>
<gene>
    <name evidence="7" type="ORF">D7I46_02950</name>
</gene>
<keyword evidence="3 6" id="KW-0812">Transmembrane</keyword>
<dbReference type="PIRSF" id="PIRSF006060">
    <property type="entry name" value="AA_transporter"/>
    <property type="match status" value="1"/>
</dbReference>
<feature type="transmembrane region" description="Helical" evidence="6">
    <location>
        <begin position="151"/>
        <end position="169"/>
    </location>
</feature>
<dbReference type="RefSeq" id="WP_120771521.1">
    <property type="nucleotide sequence ID" value="NZ_CP032627.1"/>
</dbReference>
<evidence type="ECO:0000256" key="3">
    <source>
        <dbReference type="ARBA" id="ARBA00022692"/>
    </source>
</evidence>
<dbReference type="Proteomes" id="UP000269374">
    <property type="component" value="Chromosome"/>
</dbReference>
<evidence type="ECO:0000313" key="7">
    <source>
        <dbReference type="EMBL" id="AYG00133.1"/>
    </source>
</evidence>
<evidence type="ECO:0000256" key="6">
    <source>
        <dbReference type="SAM" id="Phobius"/>
    </source>
</evidence>
<proteinExistence type="predicted"/>
<reference evidence="7 8" key="1">
    <citation type="submission" date="2018-09" db="EMBL/GenBank/DDBJ databases">
        <title>Genome sequencing of strain 1JSPR-7.</title>
        <authorList>
            <person name="Heo J."/>
            <person name="Kim S.-J."/>
            <person name="Kwon S.-W."/>
        </authorList>
    </citation>
    <scope>NUCLEOTIDE SEQUENCE [LARGE SCALE GENOMIC DNA]</scope>
    <source>
        <strain evidence="7 8">1JSPR-7</strain>
    </source>
</reference>
<dbReference type="OrthoDB" id="9762947at2"/>
<feature type="transmembrane region" description="Helical" evidence="6">
    <location>
        <begin position="439"/>
        <end position="458"/>
    </location>
</feature>
<feature type="transmembrane region" description="Helical" evidence="6">
    <location>
        <begin position="28"/>
        <end position="49"/>
    </location>
</feature>
<feature type="transmembrane region" description="Helical" evidence="6">
    <location>
        <begin position="354"/>
        <end position="375"/>
    </location>
</feature>
<protein>
    <submittedName>
        <fullName evidence="7">Amino acid permease</fullName>
    </submittedName>
</protein>
<dbReference type="GO" id="GO:0015171">
    <property type="term" value="F:amino acid transmembrane transporter activity"/>
    <property type="evidence" value="ECO:0007669"/>
    <property type="project" value="TreeGrafter"/>
</dbReference>
<dbReference type="PANTHER" id="PTHR43243:SF4">
    <property type="entry name" value="CATIONIC AMINO ACID TRANSPORTER 4"/>
    <property type="match status" value="1"/>
</dbReference>
<feature type="transmembrane region" description="Helical" evidence="6">
    <location>
        <begin position="221"/>
        <end position="239"/>
    </location>
</feature>
<feature type="transmembrane region" description="Helical" evidence="6">
    <location>
        <begin position="301"/>
        <end position="334"/>
    </location>
</feature>